<dbReference type="InterPro" id="IPR016763">
    <property type="entry name" value="VAP"/>
</dbReference>
<protein>
    <submittedName>
        <fullName evidence="3">Vesicle-associated protein 2-1-like</fullName>
    </submittedName>
</protein>
<dbReference type="PANTHER" id="PTHR10809">
    <property type="entry name" value="VESICLE-ASSOCIATED MEMBRANE PROTEIN-ASSOCIATED PROTEIN"/>
    <property type="match status" value="1"/>
</dbReference>
<dbReference type="GO" id="GO:0005886">
    <property type="term" value="C:plasma membrane"/>
    <property type="evidence" value="ECO:0007669"/>
    <property type="project" value="TreeGrafter"/>
</dbReference>
<organism evidence="3 4">
    <name type="scientific">Dorcoceras hygrometricum</name>
    <dbReference type="NCBI Taxonomy" id="472368"/>
    <lineage>
        <taxon>Eukaryota</taxon>
        <taxon>Viridiplantae</taxon>
        <taxon>Streptophyta</taxon>
        <taxon>Embryophyta</taxon>
        <taxon>Tracheophyta</taxon>
        <taxon>Spermatophyta</taxon>
        <taxon>Magnoliopsida</taxon>
        <taxon>eudicotyledons</taxon>
        <taxon>Gunneridae</taxon>
        <taxon>Pentapetalae</taxon>
        <taxon>asterids</taxon>
        <taxon>lamiids</taxon>
        <taxon>Lamiales</taxon>
        <taxon>Gesneriaceae</taxon>
        <taxon>Didymocarpoideae</taxon>
        <taxon>Trichosporeae</taxon>
        <taxon>Loxocarpinae</taxon>
        <taxon>Dorcoceras</taxon>
    </lineage>
</organism>
<gene>
    <name evidence="3" type="ORF">F511_45936</name>
</gene>
<dbReference type="InterPro" id="IPR013783">
    <property type="entry name" value="Ig-like_fold"/>
</dbReference>
<dbReference type="Proteomes" id="UP000250235">
    <property type="component" value="Unassembled WGS sequence"/>
</dbReference>
<accession>A0A2Z6ZVX5</accession>
<dbReference type="InterPro" id="IPR008962">
    <property type="entry name" value="PapD-like_sf"/>
</dbReference>
<keyword evidence="4" id="KW-1185">Reference proteome</keyword>
<name>A0A2Z6ZVX5_9LAMI</name>
<dbReference type="PANTHER" id="PTHR10809:SF42">
    <property type="entry name" value="VESICLE-ASSOCIATED PROTEIN 2-1"/>
    <property type="match status" value="1"/>
</dbReference>
<feature type="non-terminal residue" evidence="3">
    <location>
        <position position="1"/>
    </location>
</feature>
<feature type="domain" description="MSP" evidence="2">
    <location>
        <begin position="1"/>
        <end position="58"/>
    </location>
</feature>
<sequence length="97" mass="11054">VTLQAQKEYPPEMQCKDKFLLQSTVIPPNAEVDDLPQDTFNKEGEKTLEECKLRVVYMPPHTSSGKLDDGIIPTFSSNPVSSDLSIFLFVYIYIYHI</sequence>
<dbReference type="InterPro" id="IPR000535">
    <property type="entry name" value="MSP_dom"/>
</dbReference>
<evidence type="ECO:0000259" key="2">
    <source>
        <dbReference type="PROSITE" id="PS50202"/>
    </source>
</evidence>
<proteinExistence type="inferred from homology"/>
<dbReference type="AlphaFoldDB" id="A0A2Z6ZVX5"/>
<dbReference type="GO" id="GO:0005789">
    <property type="term" value="C:endoplasmic reticulum membrane"/>
    <property type="evidence" value="ECO:0007669"/>
    <property type="project" value="InterPro"/>
</dbReference>
<dbReference type="Gene3D" id="2.60.40.10">
    <property type="entry name" value="Immunoglobulins"/>
    <property type="match status" value="1"/>
</dbReference>
<dbReference type="GO" id="GO:0061817">
    <property type="term" value="P:endoplasmic reticulum-plasma membrane tethering"/>
    <property type="evidence" value="ECO:0007669"/>
    <property type="project" value="TreeGrafter"/>
</dbReference>
<dbReference type="OrthoDB" id="264603at2759"/>
<evidence type="ECO:0000313" key="4">
    <source>
        <dbReference type="Proteomes" id="UP000250235"/>
    </source>
</evidence>
<dbReference type="SUPFAM" id="SSF49354">
    <property type="entry name" value="PapD-like"/>
    <property type="match status" value="1"/>
</dbReference>
<dbReference type="EMBL" id="KV074429">
    <property type="protein sequence ID" value="KZV06584.1"/>
    <property type="molecule type" value="Genomic_DNA"/>
</dbReference>
<evidence type="ECO:0000313" key="3">
    <source>
        <dbReference type="EMBL" id="KZV06584.1"/>
    </source>
</evidence>
<dbReference type="GO" id="GO:0090158">
    <property type="term" value="P:endoplasmic reticulum membrane organization"/>
    <property type="evidence" value="ECO:0007669"/>
    <property type="project" value="TreeGrafter"/>
</dbReference>
<reference evidence="3 4" key="1">
    <citation type="journal article" date="2015" name="Proc. Natl. Acad. Sci. U.S.A.">
        <title>The resurrection genome of Boea hygrometrica: A blueprint for survival of dehydration.</title>
        <authorList>
            <person name="Xiao L."/>
            <person name="Yang G."/>
            <person name="Zhang L."/>
            <person name="Yang X."/>
            <person name="Zhao S."/>
            <person name="Ji Z."/>
            <person name="Zhou Q."/>
            <person name="Hu M."/>
            <person name="Wang Y."/>
            <person name="Chen M."/>
            <person name="Xu Y."/>
            <person name="Jin H."/>
            <person name="Xiao X."/>
            <person name="Hu G."/>
            <person name="Bao F."/>
            <person name="Hu Y."/>
            <person name="Wan P."/>
            <person name="Li L."/>
            <person name="Deng X."/>
            <person name="Kuang T."/>
            <person name="Xiang C."/>
            <person name="Zhu J.K."/>
            <person name="Oliver M.J."/>
            <person name="He Y."/>
        </authorList>
    </citation>
    <scope>NUCLEOTIDE SEQUENCE [LARGE SCALE GENOMIC DNA]</scope>
    <source>
        <strain evidence="4">cv. XS01</strain>
    </source>
</reference>
<dbReference type="PROSITE" id="PS50202">
    <property type="entry name" value="MSP"/>
    <property type="match status" value="1"/>
</dbReference>
<comment type="similarity">
    <text evidence="1">Belongs to the VAMP-associated protein (VAP) (TC 9.B.17) family.</text>
</comment>
<evidence type="ECO:0000256" key="1">
    <source>
        <dbReference type="ARBA" id="ARBA00008932"/>
    </source>
</evidence>